<dbReference type="Pfam" id="PF00172">
    <property type="entry name" value="Zn_clus"/>
    <property type="match status" value="1"/>
</dbReference>
<evidence type="ECO:0000313" key="7">
    <source>
        <dbReference type="EMBL" id="KZF21920.1"/>
    </source>
</evidence>
<dbReference type="InParanoid" id="A0A165G9U3"/>
<accession>A0A165G9U3</accession>
<dbReference type="InterPro" id="IPR007219">
    <property type="entry name" value="XnlR_reg_dom"/>
</dbReference>
<dbReference type="PROSITE" id="PS00463">
    <property type="entry name" value="ZN2_CY6_FUNGAL_1"/>
    <property type="match status" value="1"/>
</dbReference>
<dbReference type="GO" id="GO:0008270">
    <property type="term" value="F:zinc ion binding"/>
    <property type="evidence" value="ECO:0007669"/>
    <property type="project" value="InterPro"/>
</dbReference>
<reference evidence="7 8" key="1">
    <citation type="journal article" date="2016" name="Fungal Biol.">
        <title>The genome of Xylona heveae provides a window into fungal endophytism.</title>
        <authorList>
            <person name="Gazis R."/>
            <person name="Kuo A."/>
            <person name="Riley R."/>
            <person name="LaButti K."/>
            <person name="Lipzen A."/>
            <person name="Lin J."/>
            <person name="Amirebrahimi M."/>
            <person name="Hesse C.N."/>
            <person name="Spatafora J.W."/>
            <person name="Henrissat B."/>
            <person name="Hainaut M."/>
            <person name="Grigoriev I.V."/>
            <person name="Hibbett D.S."/>
        </authorList>
    </citation>
    <scope>NUCLEOTIDE SEQUENCE [LARGE SCALE GENOMIC DNA]</scope>
    <source>
        <strain evidence="7 8">TC161</strain>
    </source>
</reference>
<evidence type="ECO:0000256" key="2">
    <source>
        <dbReference type="ARBA" id="ARBA00023015"/>
    </source>
</evidence>
<proteinExistence type="predicted"/>
<evidence type="ECO:0000256" key="1">
    <source>
        <dbReference type="ARBA" id="ARBA00022723"/>
    </source>
</evidence>
<evidence type="ECO:0000313" key="8">
    <source>
        <dbReference type="Proteomes" id="UP000076632"/>
    </source>
</evidence>
<keyword evidence="3" id="KW-0804">Transcription</keyword>
<feature type="region of interest" description="Disordered" evidence="5">
    <location>
        <begin position="117"/>
        <end position="142"/>
    </location>
</feature>
<dbReference type="InterPro" id="IPR036864">
    <property type="entry name" value="Zn2-C6_fun-type_DNA-bd_sf"/>
</dbReference>
<gene>
    <name evidence="7" type="ORF">L228DRAFT_284039</name>
</gene>
<feature type="compositionally biased region" description="Polar residues" evidence="5">
    <location>
        <begin position="117"/>
        <end position="137"/>
    </location>
</feature>
<dbReference type="PANTHER" id="PTHR47840:SF1">
    <property type="entry name" value="ZN(II)2CYS6 TRANSCRIPTION FACTOR (EUROFUNG)"/>
    <property type="match status" value="1"/>
</dbReference>
<organism evidence="7 8">
    <name type="scientific">Xylona heveae (strain CBS 132557 / TC161)</name>
    <dbReference type="NCBI Taxonomy" id="1328760"/>
    <lineage>
        <taxon>Eukaryota</taxon>
        <taxon>Fungi</taxon>
        <taxon>Dikarya</taxon>
        <taxon>Ascomycota</taxon>
        <taxon>Pezizomycotina</taxon>
        <taxon>Xylonomycetes</taxon>
        <taxon>Xylonales</taxon>
        <taxon>Xylonaceae</taxon>
        <taxon>Xylona</taxon>
    </lineage>
</organism>
<dbReference type="RefSeq" id="XP_018187475.1">
    <property type="nucleotide sequence ID" value="XM_018336181.1"/>
</dbReference>
<keyword evidence="2" id="KW-0805">Transcription regulation</keyword>
<dbReference type="PANTHER" id="PTHR47840">
    <property type="entry name" value="ZN(II)2CYS6 TRANSCRIPTION FACTOR (EUROFUNG)-RELATED"/>
    <property type="match status" value="1"/>
</dbReference>
<dbReference type="SMART" id="SM00066">
    <property type="entry name" value="GAL4"/>
    <property type="match status" value="1"/>
</dbReference>
<name>A0A165G9U3_XYLHT</name>
<dbReference type="GO" id="GO:0006351">
    <property type="term" value="P:DNA-templated transcription"/>
    <property type="evidence" value="ECO:0007669"/>
    <property type="project" value="InterPro"/>
</dbReference>
<keyword evidence="4" id="KW-0539">Nucleus</keyword>
<dbReference type="SMART" id="SM00906">
    <property type="entry name" value="Fungal_trans"/>
    <property type="match status" value="1"/>
</dbReference>
<dbReference type="Gene3D" id="4.10.240.10">
    <property type="entry name" value="Zn(2)-C6 fungal-type DNA-binding domain"/>
    <property type="match status" value="1"/>
</dbReference>
<dbReference type="AlphaFoldDB" id="A0A165G9U3"/>
<evidence type="ECO:0000256" key="3">
    <source>
        <dbReference type="ARBA" id="ARBA00023163"/>
    </source>
</evidence>
<evidence type="ECO:0000256" key="5">
    <source>
        <dbReference type="SAM" id="MobiDB-lite"/>
    </source>
</evidence>
<dbReference type="OrthoDB" id="6509908at2759"/>
<dbReference type="CDD" id="cd12148">
    <property type="entry name" value="fungal_TF_MHR"/>
    <property type="match status" value="1"/>
</dbReference>
<evidence type="ECO:0000259" key="6">
    <source>
        <dbReference type="PROSITE" id="PS50048"/>
    </source>
</evidence>
<dbReference type="GO" id="GO:0000981">
    <property type="term" value="F:DNA-binding transcription factor activity, RNA polymerase II-specific"/>
    <property type="evidence" value="ECO:0007669"/>
    <property type="project" value="InterPro"/>
</dbReference>
<feature type="region of interest" description="Disordered" evidence="5">
    <location>
        <begin position="70"/>
        <end position="89"/>
    </location>
</feature>
<dbReference type="GeneID" id="28901318"/>
<dbReference type="SUPFAM" id="SSF57701">
    <property type="entry name" value="Zn2/Cys6 DNA-binding domain"/>
    <property type="match status" value="1"/>
</dbReference>
<dbReference type="Proteomes" id="UP000076632">
    <property type="component" value="Unassembled WGS sequence"/>
</dbReference>
<feature type="domain" description="Zn(2)-C6 fungal-type" evidence="6">
    <location>
        <begin position="17"/>
        <end position="50"/>
    </location>
</feature>
<evidence type="ECO:0000256" key="4">
    <source>
        <dbReference type="ARBA" id="ARBA00023242"/>
    </source>
</evidence>
<dbReference type="CDD" id="cd00067">
    <property type="entry name" value="GAL4"/>
    <property type="match status" value="1"/>
</dbReference>
<keyword evidence="1" id="KW-0479">Metal-binding</keyword>
<sequence>MTHPRPARKQMRKGTHSCVECRQRKVRCVFPTGEYPSKKCLNCSRRGAVCESQGFPEERPNITEAAVDQSELLSSGPAGPELNSSSSSSITTTSFSEALKCLRTKVAKSLQQIPCTSVPNQAPLSGETSPNDQTAGLSQHIRSDRVHTDCAPLVKLFDNEMAGHFFDLDQSSRNSRTNPRPTFAISAQHAQAVKGLCAALPSEREMQQIFDKRSDWWTIWRESFGLLWGDESDVTLQDFAVKAFNDGHPALLATLLVCFALSVGNYERYIPPVERWVVNDDELAGSEYGLQCLMSLGLCYLSALQPRRTWLVYRRANSLVQMQGIHRSHRASERLDSIFWQLFDADRWVSLLIGLPYSVPDKLCDLHIPSEDQVSVVTFHYRHMSVLTGRVIDCLQAINGPSLSAIASISEQIDDVSSHLPPAFLDLDQISACHDFKEKSIRLYRLMHVHQLKAYLHLPIFLSSAEGDRREYCRKTCVNSSRILLKAYLKIYDADRSRARIDNSMKLTSFSALTAAVILLLDLLGQRQDQHTTTYLAATNDADNHLINRTVATMKDCSNCLASSLCGQCHAALETLLAASHNMEKGAVRNVSLPCFGVITIGRKQHSRRYSRNLSSREAPPPELEDTSHTDLPLDGALDMSDGSFGLYPYPPSPDGIYWAYQGPWMTSNPIPSTMPGGSEMPADLTIAPDIPFDFP</sequence>
<dbReference type="EMBL" id="KV407460">
    <property type="protein sequence ID" value="KZF21920.1"/>
    <property type="molecule type" value="Genomic_DNA"/>
</dbReference>
<dbReference type="InterPro" id="IPR001138">
    <property type="entry name" value="Zn2Cys6_DnaBD"/>
</dbReference>
<dbReference type="GO" id="GO:0003677">
    <property type="term" value="F:DNA binding"/>
    <property type="evidence" value="ECO:0007669"/>
    <property type="project" value="InterPro"/>
</dbReference>
<feature type="region of interest" description="Disordered" evidence="5">
    <location>
        <begin position="609"/>
        <end position="635"/>
    </location>
</feature>
<dbReference type="OMA" id="WVISNDE"/>
<keyword evidence="8" id="KW-1185">Reference proteome</keyword>
<dbReference type="PROSITE" id="PS50048">
    <property type="entry name" value="ZN2_CY6_FUNGAL_2"/>
    <property type="match status" value="1"/>
</dbReference>
<protein>
    <recommendedName>
        <fullName evidence="6">Zn(2)-C6 fungal-type domain-containing protein</fullName>
    </recommendedName>
</protein>